<feature type="signal peptide" evidence="10">
    <location>
        <begin position="1"/>
        <end position="22"/>
    </location>
</feature>
<feature type="transmembrane region" description="Helical" evidence="9">
    <location>
        <begin position="457"/>
        <end position="479"/>
    </location>
</feature>
<feature type="compositionally biased region" description="Polar residues" evidence="8">
    <location>
        <begin position="104"/>
        <end position="128"/>
    </location>
</feature>
<dbReference type="SMART" id="SM00241">
    <property type="entry name" value="ZP"/>
    <property type="match status" value="1"/>
</dbReference>
<evidence type="ECO:0000256" key="6">
    <source>
        <dbReference type="ARBA" id="ARBA00022989"/>
    </source>
</evidence>
<dbReference type="OMA" id="CAYMEGS"/>
<evidence type="ECO:0000256" key="7">
    <source>
        <dbReference type="ARBA" id="ARBA00023136"/>
    </source>
</evidence>
<keyword evidence="5 10" id="KW-0732">Signal</keyword>
<dbReference type="GO" id="GO:0005886">
    <property type="term" value="C:plasma membrane"/>
    <property type="evidence" value="ECO:0007669"/>
    <property type="project" value="UniProtKB-SubCell"/>
</dbReference>
<dbReference type="Pfam" id="PF25057">
    <property type="entry name" value="CUT_N"/>
    <property type="match status" value="2"/>
</dbReference>
<dbReference type="PANTHER" id="PTHR22907">
    <property type="entry name" value="GH04558P"/>
    <property type="match status" value="1"/>
</dbReference>
<keyword evidence="3" id="KW-1003">Cell membrane</keyword>
<keyword evidence="4 9" id="KW-0812">Transmembrane</keyword>
<dbReference type="InterPro" id="IPR051962">
    <property type="entry name" value="Cuticlin"/>
</dbReference>
<evidence type="ECO:0000256" key="3">
    <source>
        <dbReference type="ARBA" id="ARBA00022475"/>
    </source>
</evidence>
<keyword evidence="7 9" id="KW-0472">Membrane</keyword>
<feature type="chain" id="PRO_5035901246" evidence="10">
    <location>
        <begin position="23"/>
        <end position="480"/>
    </location>
</feature>
<evidence type="ECO:0000256" key="2">
    <source>
        <dbReference type="ARBA" id="ARBA00022460"/>
    </source>
</evidence>
<evidence type="ECO:0000259" key="11">
    <source>
        <dbReference type="PROSITE" id="PS51034"/>
    </source>
</evidence>
<dbReference type="InterPro" id="IPR057475">
    <property type="entry name" value="CUT_C"/>
</dbReference>
<keyword evidence="13" id="KW-1185">Reference proteome</keyword>
<protein>
    <submittedName>
        <fullName evidence="12">ZP domain-containing protein</fullName>
    </submittedName>
</protein>
<dbReference type="Proteomes" id="UP000024404">
    <property type="component" value="Unassembled WGS sequence"/>
</dbReference>
<proteinExistence type="predicted"/>
<reference evidence="13" key="1">
    <citation type="submission" date="2013-10" db="EMBL/GenBank/DDBJ databases">
        <title>Genome sequencing of Onchocerca volvulus.</title>
        <authorList>
            <person name="Cotton J."/>
            <person name="Tsai J."/>
            <person name="Stanley E."/>
            <person name="Tracey A."/>
            <person name="Holroyd N."/>
            <person name="Lustigman S."/>
            <person name="Berriman M."/>
        </authorList>
    </citation>
    <scope>NUCLEOTIDE SEQUENCE</scope>
</reference>
<keyword evidence="6 9" id="KW-1133">Transmembrane helix</keyword>
<evidence type="ECO:0000256" key="4">
    <source>
        <dbReference type="ARBA" id="ARBA00022692"/>
    </source>
</evidence>
<dbReference type="EnsemblMetazoa" id="OVOC9876.1">
    <property type="protein sequence ID" value="OVOC9876.1"/>
    <property type="gene ID" value="WBGene00246685"/>
</dbReference>
<keyword evidence="2" id="KW-0193">Cuticle</keyword>
<evidence type="ECO:0000313" key="12">
    <source>
        <dbReference type="EnsemblMetazoa" id="OVOC9876.1"/>
    </source>
</evidence>
<reference evidence="12" key="2">
    <citation type="submission" date="2022-06" db="UniProtKB">
        <authorList>
            <consortium name="EnsemblMetazoa"/>
        </authorList>
    </citation>
    <scope>IDENTIFICATION</scope>
</reference>
<feature type="region of interest" description="Disordered" evidence="8">
    <location>
        <begin position="104"/>
        <end position="145"/>
    </location>
</feature>
<dbReference type="GO" id="GO:0042302">
    <property type="term" value="F:structural constituent of cuticle"/>
    <property type="evidence" value="ECO:0007669"/>
    <property type="project" value="UniProtKB-KW"/>
</dbReference>
<evidence type="ECO:0000256" key="5">
    <source>
        <dbReference type="ARBA" id="ARBA00022729"/>
    </source>
</evidence>
<dbReference type="Pfam" id="PF25301">
    <property type="entry name" value="CUT_C"/>
    <property type="match status" value="1"/>
</dbReference>
<accession>A0A8R1U2T0</accession>
<dbReference type="InterPro" id="IPR056953">
    <property type="entry name" value="CUT_N"/>
</dbReference>
<feature type="compositionally biased region" description="Basic and acidic residues" evidence="8">
    <location>
        <begin position="130"/>
        <end position="145"/>
    </location>
</feature>
<dbReference type="AlphaFoldDB" id="A0A8R1U2T0"/>
<organism evidence="12 13">
    <name type="scientific">Onchocerca volvulus</name>
    <dbReference type="NCBI Taxonomy" id="6282"/>
    <lineage>
        <taxon>Eukaryota</taxon>
        <taxon>Metazoa</taxon>
        <taxon>Ecdysozoa</taxon>
        <taxon>Nematoda</taxon>
        <taxon>Chromadorea</taxon>
        <taxon>Rhabditida</taxon>
        <taxon>Spirurina</taxon>
        <taxon>Spiruromorpha</taxon>
        <taxon>Filarioidea</taxon>
        <taxon>Onchocercidae</taxon>
        <taxon>Onchocerca</taxon>
    </lineage>
</organism>
<sequence>MPSFTTMDLLLLLFSLIELSLSSLNIVQNAIIGQPLIECGNEFIRFSIKTVKPFQGKIFVKGQYENSDCSRNYNAIDSIHTTNSEEIMINSAQNEIDSLEEANKTTSFTPSSQSMNESSRKTSSTIDTAESFKDESRRRNSDATMHDYQSSFITTKPLSSKHADFNANHEYGNSIFGTTSTISSHCPPCPTCHDEFKVDKQREITESIVDLLIKLGTCNIEFEQQLEPRAMVVSLTIVVSFHQNLLTKLDRAFRIQCAYMEGSKAIDVNLDVSMPPSIEVESKIDSPKCYYTVKSPSGKIITNARVGEIIEHQWICQSPFKGIHAMLVRNCYAESNDNLRVPVIDENGCTLDSYILPNPQYASDLLSVKIQTPVFKFPDRSEIGFRCDPPKCMNDKRKRRELLNVNSENLILRTSRIKVIDLDDSTQGLESEQLIFNSSLSDKSLRYCLTTTQFACIIASTTFLITITLTIVGASIISYN</sequence>
<dbReference type="EMBL" id="CMVM020000301">
    <property type="status" value="NOT_ANNOTATED_CDS"/>
    <property type="molecule type" value="Genomic_DNA"/>
</dbReference>
<dbReference type="PROSITE" id="PS51034">
    <property type="entry name" value="ZP_2"/>
    <property type="match status" value="1"/>
</dbReference>
<evidence type="ECO:0000256" key="10">
    <source>
        <dbReference type="SAM" id="SignalP"/>
    </source>
</evidence>
<comment type="subcellular location">
    <subcellularLocation>
        <location evidence="1">Cell membrane</location>
        <topology evidence="1">Single-pass type I membrane protein</topology>
    </subcellularLocation>
</comment>
<name>A0A8R1U2T0_ONCVO</name>
<evidence type="ECO:0000256" key="1">
    <source>
        <dbReference type="ARBA" id="ARBA00004251"/>
    </source>
</evidence>
<evidence type="ECO:0000256" key="8">
    <source>
        <dbReference type="SAM" id="MobiDB-lite"/>
    </source>
</evidence>
<feature type="domain" description="ZP" evidence="11">
    <location>
        <begin position="154"/>
        <end position="409"/>
    </location>
</feature>
<dbReference type="PANTHER" id="PTHR22907:SF54">
    <property type="entry name" value="GH04558P"/>
    <property type="match status" value="1"/>
</dbReference>
<evidence type="ECO:0000313" key="13">
    <source>
        <dbReference type="Proteomes" id="UP000024404"/>
    </source>
</evidence>
<dbReference type="InterPro" id="IPR001507">
    <property type="entry name" value="ZP_dom"/>
</dbReference>
<evidence type="ECO:0000256" key="9">
    <source>
        <dbReference type="SAM" id="Phobius"/>
    </source>
</evidence>